<evidence type="ECO:0008006" key="4">
    <source>
        <dbReference type="Google" id="ProtNLM"/>
    </source>
</evidence>
<feature type="signal peptide" evidence="1">
    <location>
        <begin position="1"/>
        <end position="27"/>
    </location>
</feature>
<name>A0A1Q9LSX4_9PSEU</name>
<proteinExistence type="predicted"/>
<gene>
    <name evidence="2" type="ORF">BJP25_07520</name>
</gene>
<evidence type="ECO:0000313" key="3">
    <source>
        <dbReference type="Proteomes" id="UP000186040"/>
    </source>
</evidence>
<dbReference type="AlphaFoldDB" id="A0A1Q9LSX4"/>
<sequence length="113" mass="11840">MALPSALRGTVAALAAAASLVGLSATAGATAQSGSGTINDPWQPTRAAHISCQSATLFANYSPTEGHRDPIATLYQGNYIGVRYITSNGYSADVFWHGTSQWGFLLRSCFTLN</sequence>
<dbReference type="EMBL" id="MKQR01000004">
    <property type="protein sequence ID" value="OLR95142.1"/>
    <property type="molecule type" value="Genomic_DNA"/>
</dbReference>
<dbReference type="RefSeq" id="WP_075973046.1">
    <property type="nucleotide sequence ID" value="NZ_MKQR01000004.1"/>
</dbReference>
<evidence type="ECO:0000313" key="2">
    <source>
        <dbReference type="EMBL" id="OLR95142.1"/>
    </source>
</evidence>
<protein>
    <recommendedName>
        <fullName evidence="4">SH3b domain-containing protein</fullName>
    </recommendedName>
</protein>
<keyword evidence="3" id="KW-1185">Reference proteome</keyword>
<accession>A0A1Q9LSX4</accession>
<feature type="chain" id="PRO_5038391824" description="SH3b domain-containing protein" evidence="1">
    <location>
        <begin position="28"/>
        <end position="113"/>
    </location>
</feature>
<keyword evidence="1" id="KW-0732">Signal</keyword>
<evidence type="ECO:0000256" key="1">
    <source>
        <dbReference type="SAM" id="SignalP"/>
    </source>
</evidence>
<dbReference type="Proteomes" id="UP000186040">
    <property type="component" value="Unassembled WGS sequence"/>
</dbReference>
<organism evidence="2 3">
    <name type="scientific">Actinokineospora bangkokensis</name>
    <dbReference type="NCBI Taxonomy" id="1193682"/>
    <lineage>
        <taxon>Bacteria</taxon>
        <taxon>Bacillati</taxon>
        <taxon>Actinomycetota</taxon>
        <taxon>Actinomycetes</taxon>
        <taxon>Pseudonocardiales</taxon>
        <taxon>Pseudonocardiaceae</taxon>
        <taxon>Actinokineospora</taxon>
    </lineage>
</organism>
<dbReference type="OrthoDB" id="3699543at2"/>
<comment type="caution">
    <text evidence="2">The sequence shown here is derived from an EMBL/GenBank/DDBJ whole genome shotgun (WGS) entry which is preliminary data.</text>
</comment>
<reference evidence="2 3" key="1">
    <citation type="submission" date="2016-10" db="EMBL/GenBank/DDBJ databases">
        <title>The Draft Genome Sequence of Actinokineospora bangkokensis 44EHWT reveals the biosynthetic pathway of antifungal compounds Thailandins with unusual extender unit butylmalonyl-CoA.</title>
        <authorList>
            <person name="Greule A."/>
            <person name="Intra B."/>
            <person name="Flemming S."/>
            <person name="Rommel M.G."/>
            <person name="Panbangred W."/>
            <person name="Bechthold A."/>
        </authorList>
    </citation>
    <scope>NUCLEOTIDE SEQUENCE [LARGE SCALE GENOMIC DNA]</scope>
    <source>
        <strain evidence="2 3">44EHW</strain>
    </source>
</reference>
<dbReference type="STRING" id="1193682.BJP25_07520"/>